<dbReference type="PANTHER" id="PTHR31225:SF245">
    <property type="entry name" value="(-)-ALPHA-TERPINEOL SYNTHASE-LIKE"/>
    <property type="match status" value="1"/>
</dbReference>
<sequence length="576" mass="65880">MDAFATSPTSALIKAVNCIAHVTPMAGEDSSENRRASNYKPSSWDYEFLQSLATSHNTVQEKHMKMAEKLKEEVKSMIKGQMEPVAKLELINILQRLGLKYRFESEIKEELFSLYKDGTDAWWVDNLHATALRFRLLRENGIFVPQDVFETLKDKSGKFKSQLCKDVRGLLSLYEASYLGWEGEDLLDEAKKFSTTNLNNVKESISSNTLGRLVKHALNLPLHWSAARYEARWFIDEYEKEENVNPNLLKYAKFDFNIVQSIHQRELGNLARWWVETGLDKLSFVRNTLMQNFMWGCAMVFEPQYGKVRDAAVKQASLIAMVDDVYDVYGSLEELEIFTDIVDRWDITGIDKLPRNISMILLTMFNTANQIGYDLLRDRGFNGIPHIAQAWATLCKKYLKEAKWYHSGYKPTLEEYLENGLVSISFVLSLVTAYLQTETLENLTYESAAYVNSVPPLVRYSGLLNRLYNDLGTSSAEIARGDTLKSIQCYMTQTGATEEAAREHIKGLVHEAWKGMNKCLFEQTPFAEPFVGFNVNTVRGSQFFYQHGDGYAVTESWTKDLSLSVLIHPIPLNEED</sequence>
<feature type="domain" description="Terpene synthase metal-binding" evidence="9">
    <location>
        <begin position="277"/>
        <end position="514"/>
    </location>
</feature>
<dbReference type="BRENDA" id="4.2.3.38">
    <property type="organism ID" value="5574"/>
</dbReference>
<reference evidence="10" key="1">
    <citation type="submission" date="2014-04" db="EMBL/GenBank/DDBJ databases">
        <title>Isolation and characterization of two isoforms of sesquisabinene B synthase from Indian sandalwood Santalum album using transcriptome sequencing.</title>
        <authorList>
            <person name="Srivastava P.L."/>
            <person name="Thulasiram H.V."/>
        </authorList>
    </citation>
    <scope>NUCLEOTIDE SEQUENCE</scope>
</reference>
<dbReference type="SUPFAM" id="SSF48576">
    <property type="entry name" value="Terpenoid synthases"/>
    <property type="match status" value="1"/>
</dbReference>
<dbReference type="FunFam" id="1.10.600.10:FF:000007">
    <property type="entry name" value="Isoprene synthase, chloroplastic"/>
    <property type="match status" value="1"/>
</dbReference>
<dbReference type="InterPro" id="IPR036965">
    <property type="entry name" value="Terpene_synth_N_sf"/>
</dbReference>
<keyword evidence="5" id="KW-0464">Manganese</keyword>
<evidence type="ECO:0000256" key="5">
    <source>
        <dbReference type="ARBA" id="ARBA00023211"/>
    </source>
</evidence>
<organism evidence="10">
    <name type="scientific">Santalum album</name>
    <name type="common">Indian sandalwood</name>
    <dbReference type="NCBI Taxonomy" id="35974"/>
    <lineage>
        <taxon>Eukaryota</taxon>
        <taxon>Viridiplantae</taxon>
        <taxon>Streptophyta</taxon>
        <taxon>Embryophyta</taxon>
        <taxon>Tracheophyta</taxon>
        <taxon>Spermatophyta</taxon>
        <taxon>Magnoliopsida</taxon>
        <taxon>eudicotyledons</taxon>
        <taxon>Gunneridae</taxon>
        <taxon>Pentapetalae</taxon>
        <taxon>Santalales</taxon>
        <taxon>Santalaceae</taxon>
        <taxon>Santalum</taxon>
    </lineage>
</organism>
<keyword evidence="3" id="KW-0479">Metal-binding</keyword>
<dbReference type="InterPro" id="IPR001906">
    <property type="entry name" value="Terpene_synth_N"/>
</dbReference>
<dbReference type="BRENDA" id="4.2.3.55">
    <property type="organism ID" value="5574"/>
</dbReference>
<dbReference type="Gene3D" id="1.50.10.130">
    <property type="entry name" value="Terpene synthase, N-terminal domain"/>
    <property type="match status" value="1"/>
</dbReference>
<protein>
    <submittedName>
        <fullName evidence="10">Beta-bisabolene synthase</fullName>
    </submittedName>
</protein>
<comment type="cofactor">
    <cofactor evidence="2">
        <name>Mg(2+)</name>
        <dbReference type="ChEBI" id="CHEBI:18420"/>
    </cofactor>
</comment>
<evidence type="ECO:0000313" key="10">
    <source>
        <dbReference type="EMBL" id="AIV42941.1"/>
    </source>
</evidence>
<name>A0A0A0RDZ8_SANAL</name>
<dbReference type="SUPFAM" id="SSF48239">
    <property type="entry name" value="Terpenoid cyclases/Protein prenyltransferases"/>
    <property type="match status" value="1"/>
</dbReference>
<accession>A0A0A0RDZ8</accession>
<keyword evidence="4" id="KW-0460">Magnesium</keyword>
<evidence type="ECO:0000259" key="9">
    <source>
        <dbReference type="Pfam" id="PF03936"/>
    </source>
</evidence>
<dbReference type="CDD" id="cd00684">
    <property type="entry name" value="Terpene_cyclase_plant_C1"/>
    <property type="match status" value="1"/>
</dbReference>
<dbReference type="FunFam" id="1.50.10.130:FF:000001">
    <property type="entry name" value="Isoprene synthase, chloroplastic"/>
    <property type="match status" value="1"/>
</dbReference>
<dbReference type="PANTHER" id="PTHR31225">
    <property type="entry name" value="OS04G0344100 PROTEIN-RELATED"/>
    <property type="match status" value="1"/>
</dbReference>
<dbReference type="AlphaFoldDB" id="A0A0A0RDZ8"/>
<dbReference type="InterPro" id="IPR005630">
    <property type="entry name" value="Terpene_synthase_metal-bd"/>
</dbReference>
<dbReference type="InterPro" id="IPR044814">
    <property type="entry name" value="Terpene_cyclase_plant_C1"/>
</dbReference>
<dbReference type="SFLD" id="SFLDG01019">
    <property type="entry name" value="Terpene_Cyclase_Like_1_C_Termi"/>
    <property type="match status" value="1"/>
</dbReference>
<evidence type="ECO:0000256" key="2">
    <source>
        <dbReference type="ARBA" id="ARBA00001946"/>
    </source>
</evidence>
<evidence type="ECO:0000256" key="4">
    <source>
        <dbReference type="ARBA" id="ARBA00022842"/>
    </source>
</evidence>
<dbReference type="InterPro" id="IPR050148">
    <property type="entry name" value="Terpene_synthase-like"/>
</dbReference>
<dbReference type="EMBL" id="KJ665778">
    <property type="protein sequence ID" value="AIV42941.1"/>
    <property type="molecule type" value="mRNA"/>
</dbReference>
<evidence type="ECO:0000259" key="8">
    <source>
        <dbReference type="Pfam" id="PF01397"/>
    </source>
</evidence>
<evidence type="ECO:0000256" key="7">
    <source>
        <dbReference type="ARBA" id="ARBA00033744"/>
    </source>
</evidence>
<dbReference type="InterPro" id="IPR034741">
    <property type="entry name" value="Terpene_cyclase-like_1_C"/>
</dbReference>
<dbReference type="Pfam" id="PF01397">
    <property type="entry name" value="Terpene_synth"/>
    <property type="match status" value="1"/>
</dbReference>
<dbReference type="InterPro" id="IPR008949">
    <property type="entry name" value="Isoprenoid_synthase_dom_sf"/>
</dbReference>
<dbReference type="InterPro" id="IPR008930">
    <property type="entry name" value="Terpenoid_cyclase/PrenylTrfase"/>
</dbReference>
<evidence type="ECO:0000256" key="1">
    <source>
        <dbReference type="ARBA" id="ARBA00001936"/>
    </source>
</evidence>
<dbReference type="GO" id="GO:0010333">
    <property type="term" value="F:terpene synthase activity"/>
    <property type="evidence" value="ECO:0007669"/>
    <property type="project" value="InterPro"/>
</dbReference>
<evidence type="ECO:0000256" key="6">
    <source>
        <dbReference type="ARBA" id="ARBA00023239"/>
    </source>
</evidence>
<dbReference type="Pfam" id="PF03936">
    <property type="entry name" value="Terpene_synth_C"/>
    <property type="match status" value="1"/>
</dbReference>
<dbReference type="Gene3D" id="1.10.600.10">
    <property type="entry name" value="Farnesyl Diphosphate Synthase"/>
    <property type="match status" value="1"/>
</dbReference>
<dbReference type="GO" id="GO:0016102">
    <property type="term" value="P:diterpenoid biosynthetic process"/>
    <property type="evidence" value="ECO:0007669"/>
    <property type="project" value="InterPro"/>
</dbReference>
<feature type="domain" description="Terpene synthase N-terminal" evidence="8">
    <location>
        <begin position="44"/>
        <end position="218"/>
    </location>
</feature>
<keyword evidence="6" id="KW-0456">Lyase</keyword>
<dbReference type="GO" id="GO:0000287">
    <property type="term" value="F:magnesium ion binding"/>
    <property type="evidence" value="ECO:0007669"/>
    <property type="project" value="InterPro"/>
</dbReference>
<dbReference type="SFLD" id="SFLDS00005">
    <property type="entry name" value="Isoprenoid_Synthase_Type_I"/>
    <property type="match status" value="1"/>
</dbReference>
<dbReference type="SMR" id="A0A0A0RDZ8"/>
<evidence type="ECO:0000256" key="3">
    <source>
        <dbReference type="ARBA" id="ARBA00022723"/>
    </source>
</evidence>
<proteinExistence type="evidence at transcript level"/>
<comment type="cofactor">
    <cofactor evidence="1">
        <name>Mn(2+)</name>
        <dbReference type="ChEBI" id="CHEBI:29035"/>
    </cofactor>
</comment>
<comment type="similarity">
    <text evidence="7">Belongs to the terpene synthase family. Tpsb subfamily.</text>
</comment>